<dbReference type="InterPro" id="IPR000801">
    <property type="entry name" value="Esterase-like"/>
</dbReference>
<dbReference type="Proteomes" id="UP000029554">
    <property type="component" value="Unassembled WGS sequence"/>
</dbReference>
<dbReference type="InterPro" id="IPR029058">
    <property type="entry name" value="AB_hydrolase_fold"/>
</dbReference>
<dbReference type="RefSeq" id="WP_035128676.1">
    <property type="nucleotide sequence ID" value="NZ_JRHH01000006.1"/>
</dbReference>
<proteinExistence type="predicted"/>
<keyword evidence="2" id="KW-1185">Reference proteome</keyword>
<evidence type="ECO:0000313" key="2">
    <source>
        <dbReference type="Proteomes" id="UP000029554"/>
    </source>
</evidence>
<dbReference type="EMBL" id="JRHH01000006">
    <property type="protein sequence ID" value="KGD66828.1"/>
    <property type="molecule type" value="Genomic_DNA"/>
</dbReference>
<organism evidence="1 2">
    <name type="scientific">Flavobacterium aquatile LMG 4008 = ATCC 11947</name>
    <dbReference type="NCBI Taxonomy" id="1453498"/>
    <lineage>
        <taxon>Bacteria</taxon>
        <taxon>Pseudomonadati</taxon>
        <taxon>Bacteroidota</taxon>
        <taxon>Flavobacteriia</taxon>
        <taxon>Flavobacteriales</taxon>
        <taxon>Flavobacteriaceae</taxon>
        <taxon>Flavobacterium</taxon>
    </lineage>
</organism>
<dbReference type="PROSITE" id="PS51257">
    <property type="entry name" value="PROKAR_LIPOPROTEIN"/>
    <property type="match status" value="1"/>
</dbReference>
<dbReference type="PANTHER" id="PTHR48098:SF6">
    <property type="entry name" value="FERRI-BACILLIBACTIN ESTERASE BESA"/>
    <property type="match status" value="1"/>
</dbReference>
<dbReference type="InterPro" id="IPR050583">
    <property type="entry name" value="Mycobacterial_A85_antigen"/>
</dbReference>
<dbReference type="AlphaFoldDB" id="A0A095TWS9"/>
<name>A0A095TWS9_9FLAO</name>
<dbReference type="SUPFAM" id="SSF53474">
    <property type="entry name" value="alpha/beta-Hydrolases"/>
    <property type="match status" value="1"/>
</dbReference>
<protein>
    <submittedName>
        <fullName evidence="1">Esterase</fullName>
    </submittedName>
</protein>
<dbReference type="STRING" id="1453498.LG45_15465"/>
<accession>A0A095TWS9</accession>
<dbReference type="Pfam" id="PF00756">
    <property type="entry name" value="Esterase"/>
    <property type="match status" value="1"/>
</dbReference>
<dbReference type="OrthoDB" id="9784036at2"/>
<dbReference type="eggNOG" id="COG2819">
    <property type="taxonomic scope" value="Bacteria"/>
</dbReference>
<comment type="caution">
    <text evidence="1">The sequence shown here is derived from an EMBL/GenBank/DDBJ whole genome shotgun (WGS) entry which is preliminary data.</text>
</comment>
<gene>
    <name evidence="1" type="ORF">LG45_15465</name>
</gene>
<evidence type="ECO:0000313" key="1">
    <source>
        <dbReference type="EMBL" id="KGD66828.1"/>
    </source>
</evidence>
<dbReference type="PANTHER" id="PTHR48098">
    <property type="entry name" value="ENTEROCHELIN ESTERASE-RELATED"/>
    <property type="match status" value="1"/>
</dbReference>
<dbReference type="Gene3D" id="3.40.50.1820">
    <property type="entry name" value="alpha/beta hydrolase"/>
    <property type="match status" value="1"/>
</dbReference>
<reference evidence="1 2" key="1">
    <citation type="submission" date="2014-09" db="EMBL/GenBank/DDBJ databases">
        <title>Whole Genome Shotgun of Flavobacterium aquatile LMG 4008.</title>
        <authorList>
            <person name="Gale A.N."/>
            <person name="Pipes S.E."/>
            <person name="Newman J.D."/>
        </authorList>
    </citation>
    <scope>NUCLEOTIDE SEQUENCE [LARGE SCALE GENOMIC DNA]</scope>
    <source>
        <strain evidence="1 2">LMG 4008</strain>
    </source>
</reference>
<sequence>MKKHILNSVFLLISSCIFSQDIPKVSSGKIERIADFKSEFVTSRNIDVWLPNNYSDSKKYSVLYMHDGQMLYDAETTWNKQSWEVDEVLSSLIKDNRIDDVIVVGIWNGATTRHMDYFPQKPFESLTQIQQDSIYNANRSNGQNVFNGKVNSDNYLKFIVKELKPLIDKKYSVHRDKKHTFIAGSSMGGLISIYAICEYPNVFGGAACLSTHWPGIFTVENNPIPAAFYTYLKTNLPNPKNHRIYFDYGTATLDAMYEPLQLKVDEIMKAKGYNSLNWSTNKFEGEDHSEKAWQKRLHIPLEFLLGKFL</sequence>